<dbReference type="eggNOG" id="KOG1895">
    <property type="taxonomic scope" value="Eukaryota"/>
</dbReference>
<dbReference type="Proteomes" id="UP000015441">
    <property type="component" value="Unassembled WGS sequence"/>
</dbReference>
<dbReference type="HOGENOM" id="CLU_021804_0_0_1"/>
<evidence type="ECO:0000313" key="7">
    <source>
        <dbReference type="Proteomes" id="UP000015441"/>
    </source>
</evidence>
<feature type="region of interest" description="Disordered" evidence="4">
    <location>
        <begin position="308"/>
        <end position="333"/>
    </location>
</feature>
<dbReference type="InterPro" id="IPR032460">
    <property type="entry name" value="Symplekin/Pta1_N"/>
</dbReference>
<evidence type="ECO:0000256" key="2">
    <source>
        <dbReference type="ARBA" id="ARBA00022664"/>
    </source>
</evidence>
<dbReference type="Gene3D" id="1.25.10.10">
    <property type="entry name" value="Leucine-rich Repeat Variant"/>
    <property type="match status" value="1"/>
</dbReference>
<protein>
    <recommendedName>
        <fullName evidence="5">Symplekin/Pta1 N-terminal domain-containing protein</fullName>
    </recommendedName>
</protein>
<sequence>METTALSVEQQIKQLGDARKLVLSDSSYYPQIIQGILPIVAPAARVELRRWVSDFLAETFASPTIPPQQKETLSLIVLETLKNLIENQQEDSTVVKSVVQTATSIYPHVFRWIINNAYDIPTWERMLAIKSRILRIWETSTPGVRVCCIKFAQRVVLVQTKGPDANAKHGDPEEVSLTVISPNNAVLDPKNLEAEASGLLDRVLSVFQDNTCDAVPVNATLNSLSTLIRARPQLSNKILNVILNFNPLKEATSNMTPRTRVAIKSMEKTTRQLLIHIIKRDQRHPLLGRIHQYLDRIIKAKSEIFDDATRKRSPPGPIDAAESTKRSKPVVPTKTPARVLHVPPLKPGAHSVADLYTITTDASLKVFDVAILPEDLVVNIGITILQRIDTELLNQAVEGIRQRLKSLCATSISKTEVPTVQSSTPYADEDDDDYEPDLFSTEEPEQKLKSPDAESPKFQKPEVAEVALGTFYLPTPPPLSHEEAAQVGHSTFSRVFGVMQTLDERGKKLKGGLNRLAASNYDRDAWITIITRLATRASANLEDNSGFKMELNLRTFSLSNTIRETLYIYVLEDFRKRMDIAVTWLCEEWYNDKIQMKVSADAVAHYEKWTIRILDGFLPYLDGQDRALVIKFLGDIPGVSKETLTRIKGLCRDPATINMALQSLLFLVAFKPPIRELVLDVIEDIWNTSDEDTRPIVVKLFAKWRPGLGTSLTDGFKDERNVETSDISAVPV</sequence>
<reference evidence="6 7" key="1">
    <citation type="journal article" date="2010" name="Science">
        <title>Genome expansion and gene loss in powdery mildew fungi reveal tradeoffs in extreme parasitism.</title>
        <authorList>
            <person name="Spanu P.D."/>
            <person name="Abbott J.C."/>
            <person name="Amselem J."/>
            <person name="Burgis T.A."/>
            <person name="Soanes D.M."/>
            <person name="Stueber K."/>
            <person name="Ver Loren van Themaat E."/>
            <person name="Brown J.K.M."/>
            <person name="Butcher S.A."/>
            <person name="Gurr S.J."/>
            <person name="Lebrun M.-H."/>
            <person name="Ridout C.J."/>
            <person name="Schulze-Lefert P."/>
            <person name="Talbot N.J."/>
            <person name="Ahmadinejad N."/>
            <person name="Ametz C."/>
            <person name="Barton G.R."/>
            <person name="Benjdia M."/>
            <person name="Bidzinski P."/>
            <person name="Bindschedler L.V."/>
            <person name="Both M."/>
            <person name="Brewer M.T."/>
            <person name="Cadle-Davidson L."/>
            <person name="Cadle-Davidson M.M."/>
            <person name="Collemare J."/>
            <person name="Cramer R."/>
            <person name="Frenkel O."/>
            <person name="Godfrey D."/>
            <person name="Harriman J."/>
            <person name="Hoede C."/>
            <person name="King B.C."/>
            <person name="Klages S."/>
            <person name="Kleemann J."/>
            <person name="Knoll D."/>
            <person name="Koti P.S."/>
            <person name="Kreplak J."/>
            <person name="Lopez-Ruiz F.J."/>
            <person name="Lu X."/>
            <person name="Maekawa T."/>
            <person name="Mahanil S."/>
            <person name="Micali C."/>
            <person name="Milgroom M.G."/>
            <person name="Montana G."/>
            <person name="Noir S."/>
            <person name="O'Connell R.J."/>
            <person name="Oberhaensli S."/>
            <person name="Parlange F."/>
            <person name="Pedersen C."/>
            <person name="Quesneville H."/>
            <person name="Reinhardt R."/>
            <person name="Rott M."/>
            <person name="Sacristan S."/>
            <person name="Schmidt S.M."/>
            <person name="Schoen M."/>
            <person name="Skamnioti P."/>
            <person name="Sommer H."/>
            <person name="Stephens A."/>
            <person name="Takahara H."/>
            <person name="Thordal-Christensen H."/>
            <person name="Vigouroux M."/>
            <person name="Wessling R."/>
            <person name="Wicker T."/>
            <person name="Panstruga R."/>
        </authorList>
    </citation>
    <scope>NUCLEOTIDE SEQUENCE [LARGE SCALE GENOMIC DNA]</scope>
    <source>
        <strain evidence="6">DH14</strain>
    </source>
</reference>
<evidence type="ECO:0000256" key="3">
    <source>
        <dbReference type="ARBA" id="ARBA00023242"/>
    </source>
</evidence>
<evidence type="ECO:0000256" key="4">
    <source>
        <dbReference type="SAM" id="MobiDB-lite"/>
    </source>
</evidence>
<dbReference type="GO" id="GO:0006397">
    <property type="term" value="P:mRNA processing"/>
    <property type="evidence" value="ECO:0007669"/>
    <property type="project" value="UniProtKB-KW"/>
</dbReference>
<dbReference type="OrthoDB" id="331600at2759"/>
<organism evidence="6 7">
    <name type="scientific">Blumeria graminis f. sp. hordei (strain DH14)</name>
    <name type="common">Barley powdery mildew</name>
    <name type="synonym">Oidium monilioides f. sp. hordei</name>
    <dbReference type="NCBI Taxonomy" id="546991"/>
    <lineage>
        <taxon>Eukaryota</taxon>
        <taxon>Fungi</taxon>
        <taxon>Dikarya</taxon>
        <taxon>Ascomycota</taxon>
        <taxon>Pezizomycotina</taxon>
        <taxon>Leotiomycetes</taxon>
        <taxon>Erysiphales</taxon>
        <taxon>Erysiphaceae</taxon>
        <taxon>Blumeria</taxon>
        <taxon>Blumeria hordei</taxon>
    </lineage>
</organism>
<dbReference type="PANTHER" id="PTHR15245">
    <property type="entry name" value="SYMPLEKIN-RELATED"/>
    <property type="match status" value="1"/>
</dbReference>
<dbReference type="InterPro" id="IPR011989">
    <property type="entry name" value="ARM-like"/>
</dbReference>
<accession>N1JDM3</accession>
<dbReference type="Pfam" id="PF11935">
    <property type="entry name" value="SYMPK_PTA1_N"/>
    <property type="match status" value="1"/>
</dbReference>
<dbReference type="STRING" id="546991.N1JDM3"/>
<dbReference type="InterPro" id="IPR021850">
    <property type="entry name" value="Symplekin/Pta1"/>
</dbReference>
<comment type="caution">
    <text evidence="6">The sequence shown here is derived from an EMBL/GenBank/DDBJ whole genome shotgun (WGS) entry which is preliminary data.</text>
</comment>
<name>N1JDM3_BLUG1</name>
<dbReference type="PANTHER" id="PTHR15245:SF20">
    <property type="entry name" value="SYMPLEKIN"/>
    <property type="match status" value="1"/>
</dbReference>
<keyword evidence="3" id="KW-0539">Nucleus</keyword>
<keyword evidence="2" id="KW-0507">mRNA processing</keyword>
<evidence type="ECO:0000259" key="5">
    <source>
        <dbReference type="Pfam" id="PF11935"/>
    </source>
</evidence>
<evidence type="ECO:0000256" key="1">
    <source>
        <dbReference type="ARBA" id="ARBA00004123"/>
    </source>
</evidence>
<dbReference type="InParanoid" id="N1JDM3"/>
<gene>
    <name evidence="6" type="ORF">BGHDH14_bgh06620</name>
</gene>
<feature type="region of interest" description="Disordered" evidence="4">
    <location>
        <begin position="418"/>
        <end position="458"/>
    </location>
</feature>
<dbReference type="GO" id="GO:0005847">
    <property type="term" value="C:mRNA cleavage and polyadenylation specificity factor complex"/>
    <property type="evidence" value="ECO:0007669"/>
    <property type="project" value="TreeGrafter"/>
</dbReference>
<comment type="subcellular location">
    <subcellularLocation>
        <location evidence="1">Nucleus</location>
    </subcellularLocation>
</comment>
<dbReference type="FunCoup" id="N1JDM3">
    <property type="interactions" value="187"/>
</dbReference>
<dbReference type="EMBL" id="CAUH01004929">
    <property type="protein sequence ID" value="CCU81313.1"/>
    <property type="molecule type" value="Genomic_DNA"/>
</dbReference>
<proteinExistence type="predicted"/>
<dbReference type="AlphaFoldDB" id="N1JDM3"/>
<feature type="domain" description="Symplekin/Pta1 N-terminal" evidence="5">
    <location>
        <begin position="91"/>
        <end position="311"/>
    </location>
</feature>
<feature type="compositionally biased region" description="Acidic residues" evidence="4">
    <location>
        <begin position="427"/>
        <end position="443"/>
    </location>
</feature>
<keyword evidence="7" id="KW-1185">Reference proteome</keyword>
<feature type="compositionally biased region" description="Basic and acidic residues" evidence="4">
    <location>
        <begin position="444"/>
        <end position="458"/>
    </location>
</feature>
<evidence type="ECO:0000313" key="6">
    <source>
        <dbReference type="EMBL" id="CCU81313.1"/>
    </source>
</evidence>